<gene>
    <name evidence="2" type="ORF">yc1106_04038</name>
</gene>
<reference evidence="2" key="1">
    <citation type="submission" date="2021-12" db="EMBL/GenBank/DDBJ databases">
        <title>Curvularia clavata genome.</title>
        <authorList>
            <person name="Cao Y."/>
        </authorList>
    </citation>
    <scope>NUCLEOTIDE SEQUENCE</scope>
    <source>
        <strain evidence="2">Yc1106</strain>
    </source>
</reference>
<feature type="region of interest" description="Disordered" evidence="1">
    <location>
        <begin position="460"/>
        <end position="518"/>
    </location>
</feature>
<feature type="region of interest" description="Disordered" evidence="1">
    <location>
        <begin position="98"/>
        <end position="118"/>
    </location>
</feature>
<proteinExistence type="predicted"/>
<evidence type="ECO:0000313" key="2">
    <source>
        <dbReference type="EMBL" id="USP76764.1"/>
    </source>
</evidence>
<protein>
    <submittedName>
        <fullName evidence="2">Uncharacterized protein</fullName>
    </submittedName>
</protein>
<dbReference type="VEuPathDB" id="FungiDB:yc1106_04038"/>
<feature type="region of interest" description="Disordered" evidence="1">
    <location>
        <begin position="581"/>
        <end position="608"/>
    </location>
</feature>
<feature type="compositionally biased region" description="Acidic residues" evidence="1">
    <location>
        <begin position="885"/>
        <end position="896"/>
    </location>
</feature>
<dbReference type="AlphaFoldDB" id="A0A9Q9DSH5"/>
<evidence type="ECO:0000256" key="1">
    <source>
        <dbReference type="SAM" id="MobiDB-lite"/>
    </source>
</evidence>
<sequence>MASFGTVVDLFNDRELHLQDVYGNVEPLCTLMPYEEYKHNVLVYCLDSSAEAFVSHLQTLTEHQARKTASKEIWTWCVQWKVGSDAAQQPLATRHLTKKPRLGSAQPNASTVQPSRRTAGAITARPRVIPAELIKKDDMQRILVDIVQVNTSIVPNFIEFLYRWIDFYLGDGRALKAALFGEIPSLWDFERHPRTVPDDIKKRIDSETYDMTATNLNAEEVAMNSPTRTLRERPDLAALERKAEESERLQYREVRFGMQPPSLDEPLPPLINIPRDDDERARYYAACFKSRQRAFYMLTDAGVTPQNMRDYIRGQEENVKDTPFRGGFGLFNYERDAKMTQVVFAEDEAQLKKQREIAISNRLAEEAQALGYRIMPNPSGVPLVPPMSSRTQHHDVATEFMLKLRAARPVDVNRISVVPDPLVGKMNSEMFRDAMDRDTMIKSLMSRVLVPPRTPVHYQPGLGSNAAGNGGISLPRPPELPPLPRPNLPPLPQPYQIQTNPGEAFGNGIGLPTPRPPTPGIPSPLPAPGFPPIYLPPGALPPGMSPPRLPPDFPLMFPSLGSEQLASTSGTVPPHLQLGFGHQPSASGAAPPPGFAPGQQPPVLGTAPGLPPQGFPLQLPVAQREPNIFSLESSLNYSTQQQGRHMNFPPPVNVFPPPSASMQRNAPAPLNLAPPPSPFSSLPASMLATSPLAAPQATVAVQIYFPRVVVPANIIGPGGAKLGNGGCAETDAILIGSVKPGSGEIQINRAVFLPMGIWPRISEMAREKRGYTVETFLEHASGQKGVPHQVAYEKLKQAYNFIIRKPDDVRERELTKRWRVTNGPMTETKRGAIWEGWAAVVDREIKITKPERTGAVMFDSLINGRDEAWLEKEARLRELEALMEEEEALDDSDDNSGSEMSLWS</sequence>
<feature type="compositionally biased region" description="Polar residues" evidence="1">
    <location>
        <begin position="105"/>
        <end position="116"/>
    </location>
</feature>
<accession>A0A9Q9DSH5</accession>
<organism evidence="2 3">
    <name type="scientific">Curvularia clavata</name>
    <dbReference type="NCBI Taxonomy" id="95742"/>
    <lineage>
        <taxon>Eukaryota</taxon>
        <taxon>Fungi</taxon>
        <taxon>Dikarya</taxon>
        <taxon>Ascomycota</taxon>
        <taxon>Pezizomycotina</taxon>
        <taxon>Dothideomycetes</taxon>
        <taxon>Pleosporomycetidae</taxon>
        <taxon>Pleosporales</taxon>
        <taxon>Pleosporineae</taxon>
        <taxon>Pleosporaceae</taxon>
        <taxon>Curvularia</taxon>
    </lineage>
</organism>
<dbReference type="Proteomes" id="UP001056012">
    <property type="component" value="Chromosome 3"/>
</dbReference>
<keyword evidence="3" id="KW-1185">Reference proteome</keyword>
<feature type="region of interest" description="Disordered" evidence="1">
    <location>
        <begin position="885"/>
        <end position="904"/>
    </location>
</feature>
<evidence type="ECO:0000313" key="3">
    <source>
        <dbReference type="Proteomes" id="UP001056012"/>
    </source>
</evidence>
<dbReference type="OrthoDB" id="3787206at2759"/>
<dbReference type="EMBL" id="CP089276">
    <property type="protein sequence ID" value="USP76764.1"/>
    <property type="molecule type" value="Genomic_DNA"/>
</dbReference>
<name>A0A9Q9DSH5_CURCL</name>
<feature type="compositionally biased region" description="Pro residues" evidence="1">
    <location>
        <begin position="475"/>
        <end position="493"/>
    </location>
</feature>